<evidence type="ECO:0000256" key="11">
    <source>
        <dbReference type="ARBA" id="ARBA00049375"/>
    </source>
</evidence>
<feature type="domain" description="GHMP kinase N-terminal" evidence="14">
    <location>
        <begin position="77"/>
        <end position="161"/>
    </location>
</feature>
<dbReference type="PANTHER" id="PTHR20861:SF1">
    <property type="entry name" value="HOMOSERINE KINASE"/>
    <property type="match status" value="1"/>
</dbReference>
<dbReference type="PIRSF" id="PIRSF000676">
    <property type="entry name" value="Homoser_kin"/>
    <property type="match status" value="1"/>
</dbReference>
<dbReference type="Gene3D" id="3.30.230.10">
    <property type="match status" value="1"/>
</dbReference>
<evidence type="ECO:0000259" key="15">
    <source>
        <dbReference type="Pfam" id="PF08544"/>
    </source>
</evidence>
<keyword evidence="7 13" id="KW-0791">Threonine biosynthesis</keyword>
<dbReference type="PROSITE" id="PS00627">
    <property type="entry name" value="GHMP_KINASES_ATP"/>
    <property type="match status" value="1"/>
</dbReference>
<dbReference type="PANTHER" id="PTHR20861">
    <property type="entry name" value="HOMOSERINE/4-DIPHOSPHOCYTIDYL-2-C-METHYL-D-ERYTHRITOL KINASE"/>
    <property type="match status" value="1"/>
</dbReference>
<sequence>MSEAHLNDPARHGAPVGTTVTVEVPASTGNVGPGFDSLGLALECRDTVRLTRLSSGLEFDLHGEAAGGGVPRTHEHLVLRAMQAAYDAAGAGSLPPLRLEAHNVIPHGRGMGSSASAVVAGVLAANAFLSAASRLTPDEVLQVCSRLEGHPDNVAPTLLGGLTVSYEEEGRFHSVPVSVHPDVVPVVAVPDFEVATAMARGLLPDTVAHRTAAVNAGRAALLVSALGGRPELLLPATFDLLHQPYRAQAMAPSAELMTRLRERGHAALISGAGPTVLTLVNGAEEAERAAAAIHEIAEDTASPAHSYRGQPVSWRVQILQVPREGAKVTVSTQ</sequence>
<evidence type="ECO:0000256" key="4">
    <source>
        <dbReference type="ARBA" id="ARBA00017858"/>
    </source>
</evidence>
<dbReference type="GO" id="GO:0009088">
    <property type="term" value="P:threonine biosynthetic process"/>
    <property type="evidence" value="ECO:0007669"/>
    <property type="project" value="UniProtKB-UniRule"/>
</dbReference>
<keyword evidence="8 13" id="KW-0547">Nucleotide-binding</keyword>
<reference evidence="16 17" key="1">
    <citation type="submission" date="2019-06" db="EMBL/GenBank/DDBJ databases">
        <title>Whole genome shotgun sequence of Kocuria varians NBRC 15358.</title>
        <authorList>
            <person name="Hosoyama A."/>
            <person name="Uohara A."/>
            <person name="Ohji S."/>
            <person name="Ichikawa N."/>
        </authorList>
    </citation>
    <scope>NUCLEOTIDE SEQUENCE [LARGE SCALE GENOMIC DNA]</scope>
    <source>
        <strain evidence="16 17">NBRC 15358</strain>
    </source>
</reference>
<dbReference type="InterPro" id="IPR006204">
    <property type="entry name" value="GHMP_kinase_N_dom"/>
</dbReference>
<dbReference type="Pfam" id="PF08544">
    <property type="entry name" value="GHMP_kinases_C"/>
    <property type="match status" value="1"/>
</dbReference>
<evidence type="ECO:0000256" key="10">
    <source>
        <dbReference type="ARBA" id="ARBA00022840"/>
    </source>
</evidence>
<dbReference type="EC" id="2.7.1.39" evidence="3 13"/>
<dbReference type="PRINTS" id="PR00958">
    <property type="entry name" value="HOMSERKINASE"/>
</dbReference>
<dbReference type="SUPFAM" id="SSF54211">
    <property type="entry name" value="Ribosomal protein S5 domain 2-like"/>
    <property type="match status" value="1"/>
</dbReference>
<evidence type="ECO:0000256" key="1">
    <source>
        <dbReference type="ARBA" id="ARBA00005015"/>
    </source>
</evidence>
<keyword evidence="9 13" id="KW-0418">Kinase</keyword>
<evidence type="ECO:0000256" key="2">
    <source>
        <dbReference type="ARBA" id="ARBA00007370"/>
    </source>
</evidence>
<dbReference type="InterPro" id="IPR006203">
    <property type="entry name" value="GHMP_knse_ATP-bd_CS"/>
</dbReference>
<keyword evidence="10 13" id="KW-0067">ATP-binding</keyword>
<keyword evidence="6 13" id="KW-0808">Transferase</keyword>
<comment type="caution">
    <text evidence="16">The sequence shown here is derived from an EMBL/GenBank/DDBJ whole genome shotgun (WGS) entry which is preliminary data.</text>
</comment>
<evidence type="ECO:0000256" key="8">
    <source>
        <dbReference type="ARBA" id="ARBA00022741"/>
    </source>
</evidence>
<keyword evidence="17" id="KW-1185">Reference proteome</keyword>
<dbReference type="InterPro" id="IPR000870">
    <property type="entry name" value="Homoserine_kinase"/>
</dbReference>
<dbReference type="InterPro" id="IPR020568">
    <property type="entry name" value="Ribosomal_Su5_D2-typ_SF"/>
</dbReference>
<evidence type="ECO:0000256" key="7">
    <source>
        <dbReference type="ARBA" id="ARBA00022697"/>
    </source>
</evidence>
<dbReference type="InterPro" id="IPR013750">
    <property type="entry name" value="GHMP_kinase_C_dom"/>
</dbReference>
<keyword evidence="5 13" id="KW-0028">Amino-acid biosynthesis</keyword>
<dbReference type="UniPathway" id="UPA00050">
    <property type="reaction ID" value="UER00064"/>
</dbReference>
<evidence type="ECO:0000256" key="9">
    <source>
        <dbReference type="ARBA" id="ARBA00022777"/>
    </source>
</evidence>
<evidence type="ECO:0000256" key="3">
    <source>
        <dbReference type="ARBA" id="ARBA00012078"/>
    </source>
</evidence>
<feature type="binding site" evidence="13">
    <location>
        <begin position="106"/>
        <end position="116"/>
    </location>
    <ligand>
        <name>ATP</name>
        <dbReference type="ChEBI" id="CHEBI:30616"/>
    </ligand>
</feature>
<dbReference type="SUPFAM" id="SSF55060">
    <property type="entry name" value="GHMP Kinase, C-terminal domain"/>
    <property type="match status" value="1"/>
</dbReference>
<dbReference type="EMBL" id="BJNW01000012">
    <property type="protein sequence ID" value="GEC99393.1"/>
    <property type="molecule type" value="Genomic_DNA"/>
</dbReference>
<dbReference type="GO" id="GO:0004413">
    <property type="term" value="F:homoserine kinase activity"/>
    <property type="evidence" value="ECO:0007669"/>
    <property type="project" value="UniProtKB-UniRule"/>
</dbReference>
<feature type="domain" description="GHMP kinase C-terminal" evidence="15">
    <location>
        <begin position="237"/>
        <end position="295"/>
    </location>
</feature>
<organism evidence="16 17">
    <name type="scientific">Kocuria varians</name>
    <name type="common">Micrococcus varians</name>
    <dbReference type="NCBI Taxonomy" id="1272"/>
    <lineage>
        <taxon>Bacteria</taxon>
        <taxon>Bacillati</taxon>
        <taxon>Actinomycetota</taxon>
        <taxon>Actinomycetes</taxon>
        <taxon>Micrococcales</taxon>
        <taxon>Micrococcaceae</taxon>
        <taxon>Kocuria</taxon>
    </lineage>
</organism>
<dbReference type="Gene3D" id="3.30.70.890">
    <property type="entry name" value="GHMP kinase, C-terminal domain"/>
    <property type="match status" value="1"/>
</dbReference>
<dbReference type="STRING" id="1272.GCA_900014985_01547"/>
<dbReference type="AlphaFoldDB" id="A0A4Y4D708"/>
<dbReference type="RefSeq" id="WP_233438804.1">
    <property type="nucleotide sequence ID" value="NZ_BJNW01000012.1"/>
</dbReference>
<dbReference type="GO" id="GO:0005524">
    <property type="term" value="F:ATP binding"/>
    <property type="evidence" value="ECO:0007669"/>
    <property type="project" value="UniProtKB-UniRule"/>
</dbReference>
<protein>
    <recommendedName>
        <fullName evidence="4 13">Homoserine kinase</fullName>
        <shortName evidence="13">HK</shortName>
        <shortName evidence="13">HSK</shortName>
        <ecNumber evidence="3 13">2.7.1.39</ecNumber>
    </recommendedName>
</protein>
<keyword evidence="13" id="KW-0963">Cytoplasm</keyword>
<evidence type="ECO:0000256" key="5">
    <source>
        <dbReference type="ARBA" id="ARBA00022605"/>
    </source>
</evidence>
<accession>A0A4Y4D708</accession>
<gene>
    <name evidence="13 16" type="primary">thrB</name>
    <name evidence="16" type="ORF">KVA01_15480</name>
</gene>
<comment type="catalytic activity">
    <reaction evidence="11 13">
        <text>L-homoserine + ATP = O-phospho-L-homoserine + ADP + H(+)</text>
        <dbReference type="Rhea" id="RHEA:13985"/>
        <dbReference type="ChEBI" id="CHEBI:15378"/>
        <dbReference type="ChEBI" id="CHEBI:30616"/>
        <dbReference type="ChEBI" id="CHEBI:57476"/>
        <dbReference type="ChEBI" id="CHEBI:57590"/>
        <dbReference type="ChEBI" id="CHEBI:456216"/>
        <dbReference type="EC" id="2.7.1.39"/>
    </reaction>
</comment>
<evidence type="ECO:0000256" key="12">
    <source>
        <dbReference type="ARBA" id="ARBA00049954"/>
    </source>
</evidence>
<comment type="pathway">
    <text evidence="1 13">Amino-acid biosynthesis; L-threonine biosynthesis; L-threonine from L-aspartate: step 4/5.</text>
</comment>
<dbReference type="Pfam" id="PF00288">
    <property type="entry name" value="GHMP_kinases_N"/>
    <property type="match status" value="1"/>
</dbReference>
<evidence type="ECO:0000313" key="16">
    <source>
        <dbReference type="EMBL" id="GEC99393.1"/>
    </source>
</evidence>
<dbReference type="HAMAP" id="MF_00384">
    <property type="entry name" value="Homoser_kinase"/>
    <property type="match status" value="1"/>
</dbReference>
<dbReference type="NCBIfam" id="TIGR00191">
    <property type="entry name" value="thrB"/>
    <property type="match status" value="1"/>
</dbReference>
<evidence type="ECO:0000256" key="13">
    <source>
        <dbReference type="HAMAP-Rule" id="MF_00384"/>
    </source>
</evidence>
<name>A0A4Y4D708_KOCVA</name>
<dbReference type="Proteomes" id="UP000315730">
    <property type="component" value="Unassembled WGS sequence"/>
</dbReference>
<comment type="subcellular location">
    <subcellularLocation>
        <location evidence="13">Cytoplasm</location>
    </subcellularLocation>
</comment>
<dbReference type="GO" id="GO:0005737">
    <property type="term" value="C:cytoplasm"/>
    <property type="evidence" value="ECO:0007669"/>
    <property type="project" value="UniProtKB-SubCell"/>
</dbReference>
<proteinExistence type="inferred from homology"/>
<comment type="similarity">
    <text evidence="2 13">Belongs to the GHMP kinase family. Homoserine kinase subfamily.</text>
</comment>
<evidence type="ECO:0000259" key="14">
    <source>
        <dbReference type="Pfam" id="PF00288"/>
    </source>
</evidence>
<evidence type="ECO:0000313" key="17">
    <source>
        <dbReference type="Proteomes" id="UP000315730"/>
    </source>
</evidence>
<dbReference type="InterPro" id="IPR036554">
    <property type="entry name" value="GHMP_kinase_C_sf"/>
</dbReference>
<dbReference type="InterPro" id="IPR014721">
    <property type="entry name" value="Ribsml_uS5_D2-typ_fold_subgr"/>
</dbReference>
<comment type="function">
    <text evidence="12 13">Catalyzes the ATP-dependent phosphorylation of L-homoserine to L-homoserine phosphate.</text>
</comment>
<evidence type="ECO:0000256" key="6">
    <source>
        <dbReference type="ARBA" id="ARBA00022679"/>
    </source>
</evidence>